<gene>
    <name evidence="1" type="ORF">JG687_00015718</name>
</gene>
<dbReference type="VEuPathDB" id="FungiDB:PC110_g16358"/>
<dbReference type="AlphaFoldDB" id="A0A8T1TW70"/>
<protein>
    <submittedName>
        <fullName evidence="1">Uncharacterized protein</fullName>
    </submittedName>
</protein>
<sequence length="106" mass="11809">MNAFPHLFYGSTVRGVQRTESRGYRLVLKLLDQRLVVSGSVRFDRDNLNNRVVRISSQIDLVSALLQLLGNVEDVSFVFNGARITPEGNVVGELPIPSDDDPRPSK</sequence>
<name>A0A8T1TW70_9STRA</name>
<comment type="caution">
    <text evidence="1">The sequence shown here is derived from an EMBL/GenBank/DDBJ whole genome shotgun (WGS) entry which is preliminary data.</text>
</comment>
<dbReference type="EMBL" id="JAENGZ010001440">
    <property type="protein sequence ID" value="KAG6948068.1"/>
    <property type="molecule type" value="Genomic_DNA"/>
</dbReference>
<evidence type="ECO:0000313" key="1">
    <source>
        <dbReference type="EMBL" id="KAG6948068.1"/>
    </source>
</evidence>
<proteinExistence type="predicted"/>
<reference evidence="1" key="1">
    <citation type="submission" date="2021-01" db="EMBL/GenBank/DDBJ databases">
        <title>Phytophthora aleatoria, a newly-described species from Pinus radiata is distinct from Phytophthora cactorum isolates based on comparative genomics.</title>
        <authorList>
            <person name="Mcdougal R."/>
            <person name="Panda P."/>
            <person name="Williams N."/>
            <person name="Studholme D.J."/>
        </authorList>
    </citation>
    <scope>NUCLEOTIDE SEQUENCE</scope>
    <source>
        <strain evidence="1">NZFS 3830</strain>
    </source>
</reference>
<dbReference type="Proteomes" id="UP000688947">
    <property type="component" value="Unassembled WGS sequence"/>
</dbReference>
<accession>A0A8T1TW70</accession>
<organism evidence="1 2">
    <name type="scientific">Phytophthora cactorum</name>
    <dbReference type="NCBI Taxonomy" id="29920"/>
    <lineage>
        <taxon>Eukaryota</taxon>
        <taxon>Sar</taxon>
        <taxon>Stramenopiles</taxon>
        <taxon>Oomycota</taxon>
        <taxon>Peronosporomycetes</taxon>
        <taxon>Peronosporales</taxon>
        <taxon>Peronosporaceae</taxon>
        <taxon>Phytophthora</taxon>
    </lineage>
</organism>
<evidence type="ECO:0000313" key="2">
    <source>
        <dbReference type="Proteomes" id="UP000688947"/>
    </source>
</evidence>
<dbReference type="OrthoDB" id="127157at2759"/>